<sequence>MEKFSAYRDAGTGIQPFLTPVPPAGGEFLAQATIPLRYPLAVVRTMLVLVISLLYLVTVQGACLLLLPLPPLYDFITHILTYALGRTALFILGLFWIPVDYTTRKRGKNVKDAIAWNPKAGDLIVSNWASWIEIVWLAIRFNPIFVVPIPEKDVSFSNASGGSPIAYRPGRRTGTGSANINQVSRTQTQRIPIAGFKKASLWEMIMSTGYAPSPRGSETVHSLEEIRKSSRRPLVVFPECTSSNARGLLRFADVFKKDVPIKGYNVHVLCVRYDPPTAMTPTPSHSIPSGILNPLPHVFTLATSLSPVAISVRLLPLAESPSSQLFVASEIVSGDPDEDQLAESCAVLIAQIGKLKRTGKGWEDKTSLLELYFGRKK</sequence>
<keyword evidence="9" id="KW-1185">Reference proteome</keyword>
<evidence type="ECO:0000256" key="6">
    <source>
        <dbReference type="ARBA" id="ARBA00023315"/>
    </source>
</evidence>
<evidence type="ECO:0000256" key="3">
    <source>
        <dbReference type="ARBA" id="ARBA00022989"/>
    </source>
</evidence>
<dbReference type="GO" id="GO:0006629">
    <property type="term" value="P:lipid metabolic process"/>
    <property type="evidence" value="ECO:0007669"/>
    <property type="project" value="UniProtKB-KW"/>
</dbReference>
<dbReference type="GO" id="GO:0016746">
    <property type="term" value="F:acyltransferase activity"/>
    <property type="evidence" value="ECO:0007669"/>
    <property type="project" value="UniProtKB-KW"/>
</dbReference>
<evidence type="ECO:0000256" key="4">
    <source>
        <dbReference type="ARBA" id="ARBA00023098"/>
    </source>
</evidence>
<keyword evidence="4" id="KW-0443">Lipid metabolism</keyword>
<evidence type="ECO:0000256" key="5">
    <source>
        <dbReference type="ARBA" id="ARBA00023136"/>
    </source>
</evidence>
<proteinExistence type="predicted"/>
<keyword evidence="1" id="KW-0808">Transferase</keyword>
<evidence type="ECO:0000256" key="1">
    <source>
        <dbReference type="ARBA" id="ARBA00022679"/>
    </source>
</evidence>
<keyword evidence="2 7" id="KW-0812">Transmembrane</keyword>
<dbReference type="GeneID" id="6013640"/>
<dbReference type="RefSeq" id="XP_001837084.1">
    <property type="nucleotide sequence ID" value="XM_001837032.1"/>
</dbReference>
<organism evidence="8 9">
    <name type="scientific">Coprinopsis cinerea (strain Okayama-7 / 130 / ATCC MYA-4618 / FGSC 9003)</name>
    <name type="common">Inky cap fungus</name>
    <name type="synonym">Hormographiella aspergillata</name>
    <dbReference type="NCBI Taxonomy" id="240176"/>
    <lineage>
        <taxon>Eukaryota</taxon>
        <taxon>Fungi</taxon>
        <taxon>Dikarya</taxon>
        <taxon>Basidiomycota</taxon>
        <taxon>Agaricomycotina</taxon>
        <taxon>Agaricomycetes</taxon>
        <taxon>Agaricomycetidae</taxon>
        <taxon>Agaricales</taxon>
        <taxon>Agaricineae</taxon>
        <taxon>Psathyrellaceae</taxon>
        <taxon>Coprinopsis</taxon>
    </lineage>
</organism>
<evidence type="ECO:0000313" key="8">
    <source>
        <dbReference type="EMBL" id="EAU84701.1"/>
    </source>
</evidence>
<dbReference type="PANTHER" id="PTHR23063:SF60">
    <property type="entry name" value="LYSOPHOSPHATIDIC ACID:OLEOYL-COA ACYLTRANSFERASE 1"/>
    <property type="match status" value="1"/>
</dbReference>
<evidence type="ECO:0000313" key="9">
    <source>
        <dbReference type="Proteomes" id="UP000001861"/>
    </source>
</evidence>
<accession>A8NX70</accession>
<feature type="transmembrane region" description="Helical" evidence="7">
    <location>
        <begin position="79"/>
        <end position="99"/>
    </location>
</feature>
<dbReference type="InParanoid" id="A8NX70"/>
<dbReference type="OMA" id="WFRFLWD"/>
<protein>
    <recommendedName>
        <fullName evidence="10">Phospholipid/glycerol acyltransferase domain-containing protein</fullName>
    </recommendedName>
</protein>
<evidence type="ECO:0000256" key="7">
    <source>
        <dbReference type="SAM" id="Phobius"/>
    </source>
</evidence>
<evidence type="ECO:0008006" key="10">
    <source>
        <dbReference type="Google" id="ProtNLM"/>
    </source>
</evidence>
<dbReference type="FunCoup" id="A8NX70">
    <property type="interactions" value="44"/>
</dbReference>
<dbReference type="AlphaFoldDB" id="A8NX70"/>
<dbReference type="KEGG" id="cci:CC1G_00220"/>
<evidence type="ECO:0000256" key="2">
    <source>
        <dbReference type="ARBA" id="ARBA00022692"/>
    </source>
</evidence>
<reference evidence="8 9" key="1">
    <citation type="journal article" date="2010" name="Proc. Natl. Acad. Sci. U.S.A.">
        <title>Insights into evolution of multicellular fungi from the assembled chromosomes of the mushroom Coprinopsis cinerea (Coprinus cinereus).</title>
        <authorList>
            <person name="Stajich J.E."/>
            <person name="Wilke S.K."/>
            <person name="Ahren D."/>
            <person name="Au C.H."/>
            <person name="Birren B.W."/>
            <person name="Borodovsky M."/>
            <person name="Burns C."/>
            <person name="Canback B."/>
            <person name="Casselton L.A."/>
            <person name="Cheng C.K."/>
            <person name="Deng J."/>
            <person name="Dietrich F.S."/>
            <person name="Fargo D.C."/>
            <person name="Farman M.L."/>
            <person name="Gathman A.C."/>
            <person name="Goldberg J."/>
            <person name="Guigo R."/>
            <person name="Hoegger P.J."/>
            <person name="Hooker J.B."/>
            <person name="Huggins A."/>
            <person name="James T.Y."/>
            <person name="Kamada T."/>
            <person name="Kilaru S."/>
            <person name="Kodira C."/>
            <person name="Kues U."/>
            <person name="Kupfer D."/>
            <person name="Kwan H.S."/>
            <person name="Lomsadze A."/>
            <person name="Li W."/>
            <person name="Lilly W.W."/>
            <person name="Ma L.J."/>
            <person name="Mackey A.J."/>
            <person name="Manning G."/>
            <person name="Martin F."/>
            <person name="Muraguchi H."/>
            <person name="Natvig D.O."/>
            <person name="Palmerini H."/>
            <person name="Ramesh M.A."/>
            <person name="Rehmeyer C.J."/>
            <person name="Roe B.A."/>
            <person name="Shenoy N."/>
            <person name="Stanke M."/>
            <person name="Ter-Hovhannisyan V."/>
            <person name="Tunlid A."/>
            <person name="Velagapudi R."/>
            <person name="Vision T.J."/>
            <person name="Zeng Q."/>
            <person name="Zolan M.E."/>
            <person name="Pukkila P.J."/>
        </authorList>
    </citation>
    <scope>NUCLEOTIDE SEQUENCE [LARGE SCALE GENOMIC DNA]</scope>
    <source>
        <strain evidence="9">Okayama-7 / 130 / ATCC MYA-4618 / FGSC 9003</strain>
    </source>
</reference>
<keyword evidence="3 7" id="KW-1133">Transmembrane helix</keyword>
<feature type="transmembrane region" description="Helical" evidence="7">
    <location>
        <begin position="46"/>
        <end position="67"/>
    </location>
</feature>
<dbReference type="VEuPathDB" id="FungiDB:CC1G_00220"/>
<keyword evidence="6" id="KW-0012">Acyltransferase</keyword>
<dbReference type="EMBL" id="AACS02000005">
    <property type="protein sequence ID" value="EAU84701.1"/>
    <property type="molecule type" value="Genomic_DNA"/>
</dbReference>
<comment type="caution">
    <text evidence="8">The sequence shown here is derived from an EMBL/GenBank/DDBJ whole genome shotgun (WGS) entry which is preliminary data.</text>
</comment>
<dbReference type="STRING" id="240176.A8NX70"/>
<gene>
    <name evidence="8" type="ORF">CC1G_00220</name>
</gene>
<dbReference type="eggNOG" id="ENOG502S38G">
    <property type="taxonomic scope" value="Eukaryota"/>
</dbReference>
<dbReference type="Proteomes" id="UP000001861">
    <property type="component" value="Unassembled WGS sequence"/>
</dbReference>
<dbReference type="PANTHER" id="PTHR23063">
    <property type="entry name" value="PHOSPHOLIPID ACYLTRANSFERASE"/>
    <property type="match status" value="1"/>
</dbReference>
<dbReference type="OrthoDB" id="272512at2759"/>
<keyword evidence="5 7" id="KW-0472">Membrane</keyword>
<name>A8NX70_COPC7</name>